<evidence type="ECO:0000256" key="2">
    <source>
        <dbReference type="ARBA" id="ARBA00023015"/>
    </source>
</evidence>
<dbReference type="GO" id="GO:0000976">
    <property type="term" value="F:transcription cis-regulatory region binding"/>
    <property type="evidence" value="ECO:0007669"/>
    <property type="project" value="TreeGrafter"/>
</dbReference>
<feature type="domain" description="HTH cro/C1-type" evidence="7">
    <location>
        <begin position="4"/>
        <end position="33"/>
    </location>
</feature>
<dbReference type="AlphaFoldDB" id="A0AAU2A6N0"/>
<keyword evidence="4" id="KW-0804">Transcription</keyword>
<protein>
    <submittedName>
        <fullName evidence="8">LacI family transcriptional regulator</fullName>
    </submittedName>
</protein>
<sequence length="353" mass="37285">MAVTLDQVAEAAGVSKSTASRVLSGSSRVSAQTKRAVQSAAERLGYRPNRIASGLRTRRSNLIGLVITNLVNASFHTITGVLQQRLDECGYQVLLCVTDSDPVRERRYLDMLLDHRVDGLIIVGTGDNTATVRQVSEAGIPVVNLMRTPDGAPGDSVMAGDREGAELAVQHLLDLGHRRIAFIGGPASVDSGRDRYAGFAAALGAAGLEPDPVLCARGPYTVPFGAEAALRVMGADDPPTALYSANHEATFGALGSLVQLGVRVPEQLSLVCHEEAPWFPYWHPPITVVDNGARDLGELAAEQILRRIDSRPDSSSGNGSANGDPGSEDVGRLIRVGSRLVVRSSTTAPRLPG</sequence>
<evidence type="ECO:0000256" key="4">
    <source>
        <dbReference type="ARBA" id="ARBA00023163"/>
    </source>
</evidence>
<dbReference type="InterPro" id="IPR010982">
    <property type="entry name" value="Lambda_DNA-bd_dom_sf"/>
</dbReference>
<keyword evidence="3" id="KW-0238">DNA-binding</keyword>
<dbReference type="Pfam" id="PF13377">
    <property type="entry name" value="Peripla_BP_3"/>
    <property type="match status" value="1"/>
</dbReference>
<dbReference type="Gene3D" id="1.10.260.40">
    <property type="entry name" value="lambda repressor-like DNA-binding domains"/>
    <property type="match status" value="1"/>
</dbReference>
<evidence type="ECO:0000256" key="1">
    <source>
        <dbReference type="ARBA" id="ARBA00022491"/>
    </source>
</evidence>
<accession>A0AAU2A6N0</accession>
<dbReference type="PANTHER" id="PTHR30146:SF148">
    <property type="entry name" value="HTH-TYPE TRANSCRIPTIONAL REPRESSOR PURR-RELATED"/>
    <property type="match status" value="1"/>
</dbReference>
<dbReference type="CDD" id="cd06267">
    <property type="entry name" value="PBP1_LacI_sugar_binding-like"/>
    <property type="match status" value="1"/>
</dbReference>
<evidence type="ECO:0000259" key="7">
    <source>
        <dbReference type="PROSITE" id="PS50943"/>
    </source>
</evidence>
<dbReference type="SUPFAM" id="SSF53822">
    <property type="entry name" value="Periplasmic binding protein-like I"/>
    <property type="match status" value="1"/>
</dbReference>
<dbReference type="InterPro" id="IPR000843">
    <property type="entry name" value="HTH_LacI"/>
</dbReference>
<dbReference type="GO" id="GO:0003700">
    <property type="term" value="F:DNA-binding transcription factor activity"/>
    <property type="evidence" value="ECO:0007669"/>
    <property type="project" value="TreeGrafter"/>
</dbReference>
<dbReference type="InterPro" id="IPR046335">
    <property type="entry name" value="LacI/GalR-like_sensor"/>
</dbReference>
<organism evidence="8">
    <name type="scientific">Streptomyces sp. NBC_00093</name>
    <dbReference type="NCBI Taxonomy" id="2975649"/>
    <lineage>
        <taxon>Bacteria</taxon>
        <taxon>Bacillati</taxon>
        <taxon>Actinomycetota</taxon>
        <taxon>Actinomycetes</taxon>
        <taxon>Kitasatosporales</taxon>
        <taxon>Streptomycetaceae</taxon>
        <taxon>Streptomyces</taxon>
    </lineage>
</organism>
<dbReference type="SMART" id="SM00354">
    <property type="entry name" value="HTH_LACI"/>
    <property type="match status" value="1"/>
</dbReference>
<keyword evidence="2" id="KW-0805">Transcription regulation</keyword>
<proteinExistence type="predicted"/>
<dbReference type="SUPFAM" id="SSF47413">
    <property type="entry name" value="lambda repressor-like DNA-binding domains"/>
    <property type="match status" value="1"/>
</dbReference>
<dbReference type="Pfam" id="PF00356">
    <property type="entry name" value="LacI"/>
    <property type="match status" value="1"/>
</dbReference>
<dbReference type="InterPro" id="IPR028082">
    <property type="entry name" value="Peripla_BP_I"/>
</dbReference>
<gene>
    <name evidence="8" type="ORF">OHA22_34285</name>
</gene>
<keyword evidence="1" id="KW-0678">Repressor</keyword>
<dbReference type="Gene3D" id="3.40.50.2300">
    <property type="match status" value="2"/>
</dbReference>
<evidence type="ECO:0000256" key="3">
    <source>
        <dbReference type="ARBA" id="ARBA00023125"/>
    </source>
</evidence>
<dbReference type="CDD" id="cd01392">
    <property type="entry name" value="HTH_LacI"/>
    <property type="match status" value="1"/>
</dbReference>
<dbReference type="PROSITE" id="PS50943">
    <property type="entry name" value="HTH_CROC1"/>
    <property type="match status" value="1"/>
</dbReference>
<dbReference type="PROSITE" id="PS50932">
    <property type="entry name" value="HTH_LACI_2"/>
    <property type="match status" value="1"/>
</dbReference>
<feature type="domain" description="HTH lacI-type" evidence="6">
    <location>
        <begin position="3"/>
        <end position="57"/>
    </location>
</feature>
<dbReference type="EMBL" id="CP108222">
    <property type="protein sequence ID" value="WTT20239.1"/>
    <property type="molecule type" value="Genomic_DNA"/>
</dbReference>
<evidence type="ECO:0000256" key="5">
    <source>
        <dbReference type="SAM" id="MobiDB-lite"/>
    </source>
</evidence>
<evidence type="ECO:0000259" key="6">
    <source>
        <dbReference type="PROSITE" id="PS50932"/>
    </source>
</evidence>
<feature type="region of interest" description="Disordered" evidence="5">
    <location>
        <begin position="308"/>
        <end position="330"/>
    </location>
</feature>
<feature type="compositionally biased region" description="Low complexity" evidence="5">
    <location>
        <begin position="313"/>
        <end position="325"/>
    </location>
</feature>
<dbReference type="PANTHER" id="PTHR30146">
    <property type="entry name" value="LACI-RELATED TRANSCRIPTIONAL REPRESSOR"/>
    <property type="match status" value="1"/>
</dbReference>
<evidence type="ECO:0000313" key="8">
    <source>
        <dbReference type="EMBL" id="WTT20239.1"/>
    </source>
</evidence>
<name>A0AAU2A6N0_9ACTN</name>
<dbReference type="InterPro" id="IPR001387">
    <property type="entry name" value="Cro/C1-type_HTH"/>
</dbReference>
<reference evidence="8" key="1">
    <citation type="submission" date="2022-10" db="EMBL/GenBank/DDBJ databases">
        <title>The complete genomes of actinobacterial strains from the NBC collection.</title>
        <authorList>
            <person name="Joergensen T.S."/>
            <person name="Alvarez Arevalo M."/>
            <person name="Sterndorff E.B."/>
            <person name="Faurdal D."/>
            <person name="Vuksanovic O."/>
            <person name="Mourched A.-S."/>
            <person name="Charusanti P."/>
            <person name="Shaw S."/>
            <person name="Blin K."/>
            <person name="Weber T."/>
        </authorList>
    </citation>
    <scope>NUCLEOTIDE SEQUENCE</scope>
    <source>
        <strain evidence="8">NBC_00093</strain>
    </source>
</reference>